<evidence type="ECO:0000256" key="1">
    <source>
        <dbReference type="SAM" id="Phobius"/>
    </source>
</evidence>
<gene>
    <name evidence="2" type="ORF">LCGC14_1986240</name>
</gene>
<dbReference type="AlphaFoldDB" id="A0A0F9HKR3"/>
<organism evidence="2">
    <name type="scientific">marine sediment metagenome</name>
    <dbReference type="NCBI Taxonomy" id="412755"/>
    <lineage>
        <taxon>unclassified sequences</taxon>
        <taxon>metagenomes</taxon>
        <taxon>ecological metagenomes</taxon>
    </lineage>
</organism>
<keyword evidence="1" id="KW-0472">Membrane</keyword>
<keyword evidence="1" id="KW-0812">Transmembrane</keyword>
<dbReference type="EMBL" id="LAZR01022313">
    <property type="protein sequence ID" value="KKL82290.1"/>
    <property type="molecule type" value="Genomic_DNA"/>
</dbReference>
<protein>
    <recommendedName>
        <fullName evidence="3">Membrane-bound metal-dependent hydrolase</fullName>
    </recommendedName>
</protein>
<comment type="caution">
    <text evidence="2">The sequence shown here is derived from an EMBL/GenBank/DDBJ whole genome shotgun (WGS) entry which is preliminary data.</text>
</comment>
<evidence type="ECO:0000313" key="2">
    <source>
        <dbReference type="EMBL" id="KKL82290.1"/>
    </source>
</evidence>
<accession>A0A0F9HKR3</accession>
<feature type="transmembrane region" description="Helical" evidence="1">
    <location>
        <begin position="153"/>
        <end position="170"/>
    </location>
</feature>
<evidence type="ECO:0008006" key="3">
    <source>
        <dbReference type="Google" id="ProtNLM"/>
    </source>
</evidence>
<feature type="transmembrane region" description="Helical" evidence="1">
    <location>
        <begin position="59"/>
        <end position="78"/>
    </location>
</feature>
<proteinExistence type="predicted"/>
<feature type="transmembrane region" description="Helical" evidence="1">
    <location>
        <begin position="85"/>
        <end position="104"/>
    </location>
</feature>
<name>A0A0F9HKR3_9ZZZZ</name>
<reference evidence="2" key="1">
    <citation type="journal article" date="2015" name="Nature">
        <title>Complex archaea that bridge the gap between prokaryotes and eukaryotes.</title>
        <authorList>
            <person name="Spang A."/>
            <person name="Saw J.H."/>
            <person name="Jorgensen S.L."/>
            <person name="Zaremba-Niedzwiedzka K."/>
            <person name="Martijn J."/>
            <person name="Lind A.E."/>
            <person name="van Eijk R."/>
            <person name="Schleper C."/>
            <person name="Guy L."/>
            <person name="Ettema T.J."/>
        </authorList>
    </citation>
    <scope>NUCLEOTIDE SEQUENCE</scope>
</reference>
<sequence>MAYNDPMTTVGHSLTGLSIGLLCMPARWRRLAKTALLVAFVLLANVPDYRYVREYGYRHSLLVNVPMILAAALLLALRPGWRRRIGGWPVVGAGAGAWLSHLLLDTFYSDGGGIFLFYPSRAVHLSLSMPWFDTLNYGWEPTARTARILGTEAAVYGTLVLLCMLIRSALQRHRRTRVALHPQDELEGR</sequence>
<keyword evidence="1" id="KW-1133">Transmembrane helix</keyword>